<dbReference type="EMBL" id="VSRR010004096">
    <property type="protein sequence ID" value="MPC38541.1"/>
    <property type="molecule type" value="Genomic_DNA"/>
</dbReference>
<dbReference type="Proteomes" id="UP000324222">
    <property type="component" value="Unassembled WGS sequence"/>
</dbReference>
<accession>A0A5B7EV18</accession>
<keyword evidence="3" id="KW-1185">Reference proteome</keyword>
<protein>
    <submittedName>
        <fullName evidence="2">Uncharacterized protein</fullName>
    </submittedName>
</protein>
<feature type="region of interest" description="Disordered" evidence="1">
    <location>
        <begin position="101"/>
        <end position="128"/>
    </location>
</feature>
<organism evidence="2 3">
    <name type="scientific">Portunus trituberculatus</name>
    <name type="common">Swimming crab</name>
    <name type="synonym">Neptunus trituberculatus</name>
    <dbReference type="NCBI Taxonomy" id="210409"/>
    <lineage>
        <taxon>Eukaryota</taxon>
        <taxon>Metazoa</taxon>
        <taxon>Ecdysozoa</taxon>
        <taxon>Arthropoda</taxon>
        <taxon>Crustacea</taxon>
        <taxon>Multicrustacea</taxon>
        <taxon>Malacostraca</taxon>
        <taxon>Eumalacostraca</taxon>
        <taxon>Eucarida</taxon>
        <taxon>Decapoda</taxon>
        <taxon>Pleocyemata</taxon>
        <taxon>Brachyura</taxon>
        <taxon>Eubrachyura</taxon>
        <taxon>Portunoidea</taxon>
        <taxon>Portunidae</taxon>
        <taxon>Portuninae</taxon>
        <taxon>Portunus</taxon>
    </lineage>
</organism>
<evidence type="ECO:0000313" key="2">
    <source>
        <dbReference type="EMBL" id="MPC38541.1"/>
    </source>
</evidence>
<evidence type="ECO:0000256" key="1">
    <source>
        <dbReference type="SAM" id="MobiDB-lite"/>
    </source>
</evidence>
<proteinExistence type="predicted"/>
<dbReference type="AlphaFoldDB" id="A0A5B7EV18"/>
<comment type="caution">
    <text evidence="2">The sequence shown here is derived from an EMBL/GenBank/DDBJ whole genome shotgun (WGS) entry which is preliminary data.</text>
</comment>
<name>A0A5B7EV18_PORTR</name>
<gene>
    <name evidence="2" type="ORF">E2C01_032050</name>
</gene>
<sequence>MLNKYKHCPMVCGKHCQDIASKFDLLKWGCILYSSASYILSKALNKILQNVLHKYCYHNIHQHKLCHQHKHDKEDGSHKGIETAVLHTVWLHKSSPYSSLLGTKQSPAIPNAPQLSPMHPQRHKKGNR</sequence>
<evidence type="ECO:0000313" key="3">
    <source>
        <dbReference type="Proteomes" id="UP000324222"/>
    </source>
</evidence>
<reference evidence="2 3" key="1">
    <citation type="submission" date="2019-05" db="EMBL/GenBank/DDBJ databases">
        <title>Another draft genome of Portunus trituberculatus and its Hox gene families provides insights of decapod evolution.</title>
        <authorList>
            <person name="Jeong J.-H."/>
            <person name="Song I."/>
            <person name="Kim S."/>
            <person name="Choi T."/>
            <person name="Kim D."/>
            <person name="Ryu S."/>
            <person name="Kim W."/>
        </authorList>
    </citation>
    <scope>NUCLEOTIDE SEQUENCE [LARGE SCALE GENOMIC DNA]</scope>
    <source>
        <tissue evidence="2">Muscle</tissue>
    </source>
</reference>